<keyword evidence="2" id="KW-0804">Transcription</keyword>
<dbReference type="CDD" id="cd05162">
    <property type="entry name" value="PWWP"/>
    <property type="match status" value="1"/>
</dbReference>
<proteinExistence type="inferred from homology"/>
<dbReference type="GO" id="GO:2000028">
    <property type="term" value="P:regulation of photoperiodism, flowering"/>
    <property type="evidence" value="ECO:0007669"/>
    <property type="project" value="UniProtKB-ARBA"/>
</dbReference>
<evidence type="ECO:0000256" key="5">
    <source>
        <dbReference type="SAM" id="MobiDB-lite"/>
    </source>
</evidence>
<feature type="compositionally biased region" description="Basic and acidic residues" evidence="5">
    <location>
        <begin position="930"/>
        <end position="942"/>
    </location>
</feature>
<keyword evidence="1" id="KW-0805">Transcription regulation</keyword>
<sequence>MISVMMSSSSNNPFESDRKNDPGEEAKPRVLVPGDEKVNFGLNLNSIVSGEDSMSRASMHVDENARVGVGGGGVSLVVDYKVSEEGRVSGGVDEVSEFRVCELRNVDEDLKNVSGSGFSEVGSEMKKMQQFDSGGGVDVKVELVRKEIDDKRDGGNGNFEAKDQRWSGSGADYDSMLSMFDQYAANGKSEAVGYGYEIGDMVWGKVKSHPWWPGHIFNEAFASASVRRTKREGHVLVAFFGDSSYGWFDPAELIPFEPNLADKSRQTNSRTFMKSVEEAVDEVNRRQGLGLACKCRNQFNFRKTNVEGYFAVDVCDYDSGFYSASQIKKARDSFQPGGMLNFVKQLALTPMGDDFGSINFIKNRATVSAYRKAAFEEFDETYAQAFGAQPVRPAPPKAPPEPSRVPLSGRLVIAEALGKGKTSLKSNKSKDQLEKDKYLFKRREEPNEFKTHIISHGQGGSSSLPSQGVGSVHLLEGMHSSVVDHAGQTSVSRVTGGFEQSASQPAGVEQFRGQEHTHNSVGGNFLSDINDIKPVAQGSKLQTDSGTKKGKHHKRPVGEVNSEKSGPVEKIKKRKKEGSRENSSHNVVIPGINVKEAAFAGKVIGKPAEKFSGRGDDSQVKHLGNDDAVKGSLLPDMGTKPSMVNNDTQLELPRLLDDLRALALNPFYGAERSCHAIVRQVILRFRSLVYQKSLSSLVPGENESKDAHGITPSPVSSDNLPDNLRERSSVKPPKPPTRLDDPTKGGRKRAPSDRQEELTLKKKKKINDLKLLTTEKKAAHKAPEAQRGDPKDTSTKTVAQAPEKKAAQKPPEVQVGDGREIPRKTMPLAPSKVSRLDPAKTRGLPARAADPTMLVMKFPAGATLPSSAELRAKFARFGPLDHSGTRIFWKSSTIRLVYHHKIDAQAALRFATSGATLFGNSNVRCHLRDVEAPETDSTKVQEDPNPGISQSRDSPVLQQRLAAAGVSQPVQLKSCLKKPSGDDGASTGGGNGTVRGRVKFMLGDEGSVRTSSDDAATSHGLNYNSEKIHTVIPPPPPPPSILPVAPNKFHHTELVPRNVQSFSMPAVQPMPTHIDISQQMISLLAKCKDVVNNVTGTLGYVPYHPL</sequence>
<dbReference type="OrthoDB" id="62853at2759"/>
<feature type="domain" description="PWWP" evidence="6">
    <location>
        <begin position="198"/>
        <end position="259"/>
    </location>
</feature>
<organism evidence="7 8">
    <name type="scientific">Coffea arabica</name>
    <name type="common">Arabian coffee</name>
    <dbReference type="NCBI Taxonomy" id="13443"/>
    <lineage>
        <taxon>Eukaryota</taxon>
        <taxon>Viridiplantae</taxon>
        <taxon>Streptophyta</taxon>
        <taxon>Embryophyta</taxon>
        <taxon>Tracheophyta</taxon>
        <taxon>Spermatophyta</taxon>
        <taxon>Magnoliopsida</taxon>
        <taxon>eudicotyledons</taxon>
        <taxon>Gunneridae</taxon>
        <taxon>Pentapetalae</taxon>
        <taxon>asterids</taxon>
        <taxon>lamiids</taxon>
        <taxon>Gentianales</taxon>
        <taxon>Rubiaceae</taxon>
        <taxon>Ixoroideae</taxon>
        <taxon>Gardenieae complex</taxon>
        <taxon>Bertiereae - Coffeeae clade</taxon>
        <taxon>Coffeeae</taxon>
        <taxon>Coffea</taxon>
    </lineage>
</organism>
<dbReference type="GO" id="GO:0006355">
    <property type="term" value="P:regulation of DNA-templated transcription"/>
    <property type="evidence" value="ECO:0007669"/>
    <property type="project" value="UniProtKB-ARBA"/>
</dbReference>
<dbReference type="SMART" id="SM00293">
    <property type="entry name" value="PWWP"/>
    <property type="match status" value="1"/>
</dbReference>
<dbReference type="SUPFAM" id="SSF63748">
    <property type="entry name" value="Tudor/PWWP/MBT"/>
    <property type="match status" value="1"/>
</dbReference>
<dbReference type="PROSITE" id="PS50812">
    <property type="entry name" value="PWWP"/>
    <property type="match status" value="1"/>
</dbReference>
<feature type="region of interest" description="Disordered" evidence="5">
    <location>
        <begin position="538"/>
        <end position="587"/>
    </location>
</feature>
<name>A0A6P6W0K7_COFAR</name>
<reference evidence="8" key="2">
    <citation type="submission" date="2025-08" db="UniProtKB">
        <authorList>
            <consortium name="RefSeq"/>
        </authorList>
    </citation>
    <scope>IDENTIFICATION</scope>
    <source>
        <tissue evidence="8">Leaves</tissue>
    </source>
</reference>
<dbReference type="Pfam" id="PF00855">
    <property type="entry name" value="PWWP"/>
    <property type="match status" value="1"/>
</dbReference>
<evidence type="ECO:0000256" key="3">
    <source>
        <dbReference type="ARBA" id="ARBA00023242"/>
    </source>
</evidence>
<feature type="compositionally biased region" description="Basic and acidic residues" evidence="5">
    <location>
        <begin position="737"/>
        <end position="760"/>
    </location>
</feature>
<feature type="region of interest" description="Disordered" evidence="5">
    <location>
        <begin position="608"/>
        <end position="645"/>
    </location>
</feature>
<dbReference type="PANTHER" id="PTHR10688">
    <property type="entry name" value="PWWP DOMAIN-CONTAINING PROTEIN"/>
    <property type="match status" value="1"/>
</dbReference>
<evidence type="ECO:0000313" key="7">
    <source>
        <dbReference type="Proteomes" id="UP001652660"/>
    </source>
</evidence>
<feature type="region of interest" description="Disordered" evidence="5">
    <location>
        <begin position="974"/>
        <end position="996"/>
    </location>
</feature>
<keyword evidence="7" id="KW-1185">Reference proteome</keyword>
<evidence type="ECO:0000256" key="4">
    <source>
        <dbReference type="ARBA" id="ARBA00060746"/>
    </source>
</evidence>
<keyword evidence="3" id="KW-0539">Nucleus</keyword>
<protein>
    <submittedName>
        <fullName evidence="8">PWWP domain-containing protein 1</fullName>
    </submittedName>
</protein>
<dbReference type="Gene3D" id="2.30.30.140">
    <property type="match status" value="1"/>
</dbReference>
<feature type="compositionally biased region" description="Low complexity" evidence="5">
    <location>
        <begin position="1"/>
        <end position="10"/>
    </location>
</feature>
<gene>
    <name evidence="8" type="primary">LOC113727641</name>
</gene>
<feature type="region of interest" description="Disordered" evidence="5">
    <location>
        <begin position="930"/>
        <end position="954"/>
    </location>
</feature>
<feature type="region of interest" description="Disordered" evidence="5">
    <location>
        <begin position="697"/>
        <end position="825"/>
    </location>
</feature>
<evidence type="ECO:0000313" key="8">
    <source>
        <dbReference type="RefSeq" id="XP_027107712.1"/>
    </source>
</evidence>
<dbReference type="InterPro" id="IPR000313">
    <property type="entry name" value="PWWP_dom"/>
</dbReference>
<feature type="compositionally biased region" description="Basic and acidic residues" evidence="5">
    <location>
        <begin position="15"/>
        <end position="30"/>
    </location>
</feature>
<dbReference type="Proteomes" id="UP001652660">
    <property type="component" value="Chromosome 2c"/>
</dbReference>
<feature type="compositionally biased region" description="Basic and acidic residues" evidence="5">
    <location>
        <begin position="773"/>
        <end position="794"/>
    </location>
</feature>
<dbReference type="GeneID" id="113727641"/>
<dbReference type="RefSeq" id="XP_027107712.1">
    <property type="nucleotide sequence ID" value="XM_027251911.2"/>
</dbReference>
<evidence type="ECO:0000259" key="6">
    <source>
        <dbReference type="PROSITE" id="PS50812"/>
    </source>
</evidence>
<dbReference type="FunFam" id="2.30.30.140:FF:000115">
    <property type="entry name" value="Tudor/PWWP/MBT superfamily protein"/>
    <property type="match status" value="1"/>
</dbReference>
<evidence type="ECO:0000256" key="1">
    <source>
        <dbReference type="ARBA" id="ARBA00023015"/>
    </source>
</evidence>
<reference evidence="7" key="1">
    <citation type="journal article" date="2025" name="Foods">
        <title>Unveiling the Microbial Signatures of Arabica Coffee Cherries: Insights into Ripeness Specific Diversity, Functional Traits, and Implications for Quality and Safety.</title>
        <authorList>
            <consortium name="RefSeq"/>
            <person name="Tenea G.N."/>
            <person name="Cifuentes V."/>
            <person name="Reyes P."/>
            <person name="Cevallos-Vallejos M."/>
        </authorList>
    </citation>
    <scope>NUCLEOTIDE SEQUENCE [LARGE SCALE GENOMIC DNA]</scope>
</reference>
<accession>A0A6P6W0K7</accession>
<feature type="region of interest" description="Disordered" evidence="5">
    <location>
        <begin position="1"/>
        <end position="30"/>
    </location>
</feature>
<feature type="compositionally biased region" description="Basic and acidic residues" evidence="5">
    <location>
        <begin position="608"/>
        <end position="629"/>
    </location>
</feature>
<evidence type="ECO:0000256" key="2">
    <source>
        <dbReference type="ARBA" id="ARBA00023163"/>
    </source>
</evidence>
<dbReference type="AlphaFoldDB" id="A0A6P6W0K7"/>
<comment type="similarity">
    <text evidence="4">Belongs to the PDP family.</text>
</comment>
<dbReference type="InterPro" id="IPR052657">
    <property type="entry name" value="PDP_family_Arabidopsis"/>
</dbReference>
<dbReference type="PANTHER" id="PTHR10688:SF5">
    <property type="entry name" value="PWWP DOMAIN-CONTAINING PROTEIN 1-RELATED"/>
    <property type="match status" value="1"/>
</dbReference>
<dbReference type="GO" id="GO:0035098">
    <property type="term" value="C:ESC/E(Z) complex"/>
    <property type="evidence" value="ECO:0007669"/>
    <property type="project" value="UniProtKB-ARBA"/>
</dbReference>